<reference evidence="12 13" key="1">
    <citation type="submission" date="2020-06" db="EMBL/GenBank/DDBJ databases">
        <authorList>
            <person name="Li R."/>
            <person name="Bekaert M."/>
        </authorList>
    </citation>
    <scope>NUCLEOTIDE SEQUENCE [LARGE SCALE GENOMIC DNA]</scope>
    <source>
        <strain evidence="13">wild</strain>
    </source>
</reference>
<dbReference type="GO" id="GO:0005886">
    <property type="term" value="C:plasma membrane"/>
    <property type="evidence" value="ECO:0007669"/>
    <property type="project" value="TreeGrafter"/>
</dbReference>
<feature type="domain" description="TIR" evidence="11">
    <location>
        <begin position="567"/>
        <end position="705"/>
    </location>
</feature>
<dbReference type="GO" id="GO:0007165">
    <property type="term" value="P:signal transduction"/>
    <property type="evidence" value="ECO:0007669"/>
    <property type="project" value="InterPro"/>
</dbReference>
<dbReference type="Gene3D" id="3.40.50.10140">
    <property type="entry name" value="Toll/interleukin-1 receptor homology (TIR) domain"/>
    <property type="match status" value="1"/>
</dbReference>
<gene>
    <name evidence="12" type="ORF">MCOR_6682</name>
</gene>
<evidence type="ECO:0000256" key="5">
    <source>
        <dbReference type="ARBA" id="ARBA00022737"/>
    </source>
</evidence>
<dbReference type="AlphaFoldDB" id="A0A6J8AE30"/>
<keyword evidence="6 10" id="KW-1133">Transmembrane helix</keyword>
<dbReference type="InterPro" id="IPR032675">
    <property type="entry name" value="LRR_dom_sf"/>
</dbReference>
<evidence type="ECO:0000259" key="11">
    <source>
        <dbReference type="PROSITE" id="PS50104"/>
    </source>
</evidence>
<dbReference type="EMBL" id="CACVKT020001232">
    <property type="protein sequence ID" value="CAC5366344.1"/>
    <property type="molecule type" value="Genomic_DNA"/>
</dbReference>
<dbReference type="InterPro" id="IPR000157">
    <property type="entry name" value="TIR_dom"/>
</dbReference>
<evidence type="ECO:0000256" key="7">
    <source>
        <dbReference type="ARBA" id="ARBA00023136"/>
    </source>
</evidence>
<dbReference type="PANTHER" id="PTHR24365">
    <property type="entry name" value="TOLL-LIKE RECEPTOR"/>
    <property type="match status" value="1"/>
</dbReference>
<evidence type="ECO:0000313" key="12">
    <source>
        <dbReference type="EMBL" id="CAC5366344.1"/>
    </source>
</evidence>
<keyword evidence="3 10" id="KW-0812">Transmembrane</keyword>
<evidence type="ECO:0000256" key="10">
    <source>
        <dbReference type="SAM" id="Phobius"/>
    </source>
</evidence>
<evidence type="ECO:0000256" key="2">
    <source>
        <dbReference type="ARBA" id="ARBA00022614"/>
    </source>
</evidence>
<evidence type="ECO:0000256" key="8">
    <source>
        <dbReference type="ARBA" id="ARBA00023170"/>
    </source>
</evidence>
<evidence type="ECO:0000256" key="3">
    <source>
        <dbReference type="ARBA" id="ARBA00022692"/>
    </source>
</evidence>
<name>A0A6J8AE30_MYTCO</name>
<dbReference type="PROSITE" id="PS50104">
    <property type="entry name" value="TIR"/>
    <property type="match status" value="1"/>
</dbReference>
<dbReference type="InterPro" id="IPR035897">
    <property type="entry name" value="Toll_tir_struct_dom_sf"/>
</dbReference>
<feature type="transmembrane region" description="Helical" evidence="10">
    <location>
        <begin position="519"/>
        <end position="541"/>
    </location>
</feature>
<protein>
    <recommendedName>
        <fullName evidence="11">TIR domain-containing protein</fullName>
    </recommendedName>
</protein>
<comment type="subcellular location">
    <subcellularLocation>
        <location evidence="1">Membrane</location>
        <topology evidence="1">Single-pass membrane protein</topology>
    </subcellularLocation>
</comment>
<keyword evidence="8" id="KW-0675">Receptor</keyword>
<keyword evidence="13" id="KW-1185">Reference proteome</keyword>
<dbReference type="Gene3D" id="3.80.10.10">
    <property type="entry name" value="Ribonuclease Inhibitor"/>
    <property type="match status" value="2"/>
</dbReference>
<evidence type="ECO:0000256" key="4">
    <source>
        <dbReference type="ARBA" id="ARBA00022729"/>
    </source>
</evidence>
<keyword evidence="2" id="KW-0433">Leucine-rich repeat</keyword>
<evidence type="ECO:0000256" key="9">
    <source>
        <dbReference type="ARBA" id="ARBA00023180"/>
    </source>
</evidence>
<keyword evidence="5" id="KW-0677">Repeat</keyword>
<proteinExistence type="predicted"/>
<dbReference type="InterPro" id="IPR003591">
    <property type="entry name" value="Leu-rich_rpt_typical-subtyp"/>
</dbReference>
<keyword evidence="9" id="KW-0325">Glycoprotein</keyword>
<dbReference type="GO" id="GO:0038023">
    <property type="term" value="F:signaling receptor activity"/>
    <property type="evidence" value="ECO:0007669"/>
    <property type="project" value="TreeGrafter"/>
</dbReference>
<dbReference type="SUPFAM" id="SSF52200">
    <property type="entry name" value="Toll/Interleukin receptor TIR domain"/>
    <property type="match status" value="1"/>
</dbReference>
<dbReference type="SMART" id="SM00255">
    <property type="entry name" value="TIR"/>
    <property type="match status" value="1"/>
</dbReference>
<accession>A0A6J8AE30</accession>
<dbReference type="SUPFAM" id="SSF52058">
    <property type="entry name" value="L domain-like"/>
    <property type="match status" value="1"/>
</dbReference>
<keyword evidence="4" id="KW-0732">Signal</keyword>
<evidence type="ECO:0000256" key="1">
    <source>
        <dbReference type="ARBA" id="ARBA00004167"/>
    </source>
</evidence>
<dbReference type="SMART" id="SM00369">
    <property type="entry name" value="LRR_TYP"/>
    <property type="match status" value="4"/>
</dbReference>
<dbReference type="PANTHER" id="PTHR24365:SF541">
    <property type="entry name" value="PROTEIN TOLL-RELATED"/>
    <property type="match status" value="1"/>
</dbReference>
<dbReference type="Pfam" id="PF01582">
    <property type="entry name" value="TIR"/>
    <property type="match status" value="1"/>
</dbReference>
<dbReference type="OrthoDB" id="6056927at2759"/>
<sequence length="716" mass="83267">MSLNKLTTIANNSLIKYRYLEELYCRYNQLHDLSNRPFKGLHKLSILDMSHNMLNLSKAYSSELFRPIQNLSKLDIRSNMPQPINYYKEFNYPDHAFGALTELTFLGIDMMPVPIYGSGFNRMTKLQELHFQSCYLVSLTNKTFQRFSSSVEVLSLRNCRLKFVKTEDDALIPFPHLRVLDFYETFMHLTRALLLLHPYRYRNMTTINFGHVSDLSIDSDDLPYALTITPGLVRNLKTICIDNLDLSENGIVDYKRGSLFSFDQPECLQKISFKGNRFLLFNWKNQKEVNVFFVKALRLKTLDYSYNVVNRIIPNALTSNLKSTSGGGSYVILPQSLEQLDISYTVNNNLKTVIFKEASLNDGIRHHGNRLFKDLRSVELLDISENSIWYFPDELLNTMSNLSSLYISKNLLTSIPVQLNGQTNIKILDFRKNLLTSVSSTITNWADRMQQLHGMTLKLDGNAFECNCNNVDFIRWIHTTKVDLDSRLYNCKLSNGTVIDTLIAYNYLHDLFADCKNTVWLTLASTLLSTSFTISLLLVVYSKRWKILFSVYGIIRRKVERKVRKSYQYDVYMSYEGEIVIWIKDVLVPKLETEWGMTLCIKDRDFLIGPSLADTEAESIQNSRSIIFLITPEFKSSRDCLFELDRAKYEKITKNLERIIVITKDITITDIPVEFSYIWNYAFLVEWLEDLGDVDDTWRKLRMLLNDAILLHNKHV</sequence>
<dbReference type="Proteomes" id="UP000507470">
    <property type="component" value="Unassembled WGS sequence"/>
</dbReference>
<evidence type="ECO:0000256" key="6">
    <source>
        <dbReference type="ARBA" id="ARBA00022989"/>
    </source>
</evidence>
<keyword evidence="7 10" id="KW-0472">Membrane</keyword>
<organism evidence="12 13">
    <name type="scientific">Mytilus coruscus</name>
    <name type="common">Sea mussel</name>
    <dbReference type="NCBI Taxonomy" id="42192"/>
    <lineage>
        <taxon>Eukaryota</taxon>
        <taxon>Metazoa</taxon>
        <taxon>Spiralia</taxon>
        <taxon>Lophotrochozoa</taxon>
        <taxon>Mollusca</taxon>
        <taxon>Bivalvia</taxon>
        <taxon>Autobranchia</taxon>
        <taxon>Pteriomorphia</taxon>
        <taxon>Mytilida</taxon>
        <taxon>Mytiloidea</taxon>
        <taxon>Mytilidae</taxon>
        <taxon>Mytilinae</taxon>
        <taxon>Mytilus</taxon>
    </lineage>
</organism>
<evidence type="ECO:0000313" key="13">
    <source>
        <dbReference type="Proteomes" id="UP000507470"/>
    </source>
</evidence>